<evidence type="ECO:0000313" key="1">
    <source>
        <dbReference type="EMBL" id="DAF86054.1"/>
    </source>
</evidence>
<accession>A0A8S5TV22</accession>
<protein>
    <submittedName>
        <fullName evidence="1">Uncharacterized protein</fullName>
    </submittedName>
</protein>
<dbReference type="InterPro" id="IPR009774">
    <property type="entry name" value="Phage_7201_Orf18"/>
</dbReference>
<name>A0A8S5TV22_9CAUD</name>
<proteinExistence type="predicted"/>
<dbReference type="EMBL" id="BK015936">
    <property type="protein sequence ID" value="DAF86054.1"/>
    <property type="molecule type" value="Genomic_DNA"/>
</dbReference>
<reference evidence="1" key="1">
    <citation type="journal article" date="2021" name="Proc. Natl. Acad. Sci. U.S.A.">
        <title>A Catalog of Tens of Thousands of Viruses from Human Metagenomes Reveals Hidden Associations with Chronic Diseases.</title>
        <authorList>
            <person name="Tisza M.J."/>
            <person name="Buck C.B."/>
        </authorList>
    </citation>
    <scope>NUCLEOTIDE SEQUENCE</scope>
    <source>
        <strain evidence="1">CtGJ32</strain>
    </source>
</reference>
<organism evidence="1">
    <name type="scientific">Siphoviridae sp. ctGJ32</name>
    <dbReference type="NCBI Taxonomy" id="2825409"/>
    <lineage>
        <taxon>Viruses</taxon>
        <taxon>Duplodnaviria</taxon>
        <taxon>Heunggongvirae</taxon>
        <taxon>Uroviricota</taxon>
        <taxon>Caudoviricetes</taxon>
    </lineage>
</organism>
<dbReference type="Pfam" id="PF07067">
    <property type="entry name" value="DUF1340"/>
    <property type="match status" value="1"/>
</dbReference>
<sequence>MSRKYPHAGLTEELFQRLVDEFNKLKSEHNRTLTKHIQEVKQCDRHQARKYSQRFDNVVKERSRLSPATLNDMREFISDNLLDDLHAYLSEHYSGKPGTGRQEVDKTNAGLTKELFQRYREEVEQLRATYPNSIVAHIMKIKGCAKKEAKNIYSAINALYVEHVNLTPRKVIQLEGLLSRELFSEIARYVFNHYEWPESLDSEVDRITLEYRTQGELGRNKPSVKRALYTALAMGL</sequence>